<dbReference type="EMBL" id="GG674622">
    <property type="protein sequence ID" value="EER13932.1"/>
    <property type="molecule type" value="Genomic_DNA"/>
</dbReference>
<dbReference type="GO" id="GO:0015074">
    <property type="term" value="P:DNA integration"/>
    <property type="evidence" value="ECO:0007669"/>
    <property type="project" value="InterPro"/>
</dbReference>
<reference evidence="2 3" key="1">
    <citation type="submission" date="2008-07" db="EMBL/GenBank/DDBJ databases">
        <authorList>
            <person name="El-Sayed N."/>
            <person name="Caler E."/>
            <person name="Inman J."/>
            <person name="Amedeo P."/>
            <person name="Hass B."/>
            <person name="Wortman J."/>
        </authorList>
    </citation>
    <scope>NUCLEOTIDE SEQUENCE [LARGE SCALE GENOMIC DNA]</scope>
    <source>
        <strain evidence="3">ATCC 50983 / TXsc</strain>
    </source>
</reference>
<dbReference type="Proteomes" id="UP000007800">
    <property type="component" value="Unassembled WGS sequence"/>
</dbReference>
<dbReference type="InParanoid" id="C5KNL2"/>
<dbReference type="PANTHER" id="PTHR37984">
    <property type="entry name" value="PROTEIN CBG26694"/>
    <property type="match status" value="1"/>
</dbReference>
<dbReference type="InterPro" id="IPR012337">
    <property type="entry name" value="RNaseH-like_sf"/>
</dbReference>
<feature type="domain" description="Integrase catalytic" evidence="1">
    <location>
        <begin position="100"/>
        <end position="227"/>
    </location>
</feature>
<evidence type="ECO:0000313" key="3">
    <source>
        <dbReference type="Proteomes" id="UP000007800"/>
    </source>
</evidence>
<dbReference type="Gene3D" id="3.30.420.10">
    <property type="entry name" value="Ribonuclease H-like superfamily/Ribonuclease H"/>
    <property type="match status" value="1"/>
</dbReference>
<name>C5KNL2_PERM5</name>
<keyword evidence="3" id="KW-1185">Reference proteome</keyword>
<dbReference type="OrthoDB" id="427924at2759"/>
<dbReference type="InterPro" id="IPR041588">
    <property type="entry name" value="Integrase_H2C2"/>
</dbReference>
<evidence type="ECO:0000259" key="1">
    <source>
        <dbReference type="PROSITE" id="PS50994"/>
    </source>
</evidence>
<dbReference type="GeneID" id="9059645"/>
<dbReference type="SUPFAM" id="SSF53098">
    <property type="entry name" value="Ribonuclease H-like"/>
    <property type="match status" value="1"/>
</dbReference>
<dbReference type="AlphaFoldDB" id="C5KNL2"/>
<dbReference type="GO" id="GO:0003676">
    <property type="term" value="F:nucleic acid binding"/>
    <property type="evidence" value="ECO:0007669"/>
    <property type="project" value="InterPro"/>
</dbReference>
<gene>
    <name evidence="2" type="ORF">Pmar_PMAR001310</name>
</gene>
<dbReference type="InterPro" id="IPR001584">
    <property type="entry name" value="Integrase_cat-core"/>
</dbReference>
<proteinExistence type="predicted"/>
<evidence type="ECO:0000313" key="2">
    <source>
        <dbReference type="EMBL" id="EER13932.1"/>
    </source>
</evidence>
<protein>
    <submittedName>
        <fullName evidence="2">Retrovirus polyprotein, putative</fullName>
    </submittedName>
</protein>
<dbReference type="InterPro" id="IPR050951">
    <property type="entry name" value="Retrovirus_Pol_polyprotein"/>
</dbReference>
<accession>C5KNL2</accession>
<dbReference type="PROSITE" id="PS50994">
    <property type="entry name" value="INTEGRASE"/>
    <property type="match status" value="1"/>
</dbReference>
<dbReference type="Pfam" id="PF17921">
    <property type="entry name" value="Integrase_H2C2"/>
    <property type="match status" value="1"/>
</dbReference>
<dbReference type="Gene3D" id="1.10.340.70">
    <property type="match status" value="1"/>
</dbReference>
<dbReference type="RefSeq" id="XP_002782137.1">
    <property type="nucleotide sequence ID" value="XM_002782091.1"/>
</dbReference>
<dbReference type="PANTHER" id="PTHR37984:SF5">
    <property type="entry name" value="PROTEIN NYNRIN-LIKE"/>
    <property type="match status" value="1"/>
</dbReference>
<dbReference type="InterPro" id="IPR036397">
    <property type="entry name" value="RNaseH_sf"/>
</dbReference>
<sequence>MYKLCFAKGLFRRCLVLPAGRVPVSLIKWVNPDYFPSLRHEVVALAHHVAGHGSVKSTLDVLRRCVWFPRMNAYVDRAYQACSTCWESRKHELIASSANPRSTPTVRLEIVYSDFAHPPTSCGKPSRKELTSFVIFVCAASGFTVAVPTCGEDALSLSMAFITSWVPICGVPRCLFTDGGPAYRARLTELLTSALGINHSFSLPANPQSNGLSERTVGRLKSLMEKLPASLPWDCALHLSCYYHNHCGPSPTPSDCALGLSRGPIRLFTDEIEEYPHESIEELCQSYLDEKGYLRFERACANANILQTSGATELLKPGTKITWKKNLEIREAVVCTPPSGLQPSGYDSDSPQLHRYAYLDPNFRTCWITYLDNDNEEVKRVPISQISLRREDINFDDQPLHSLPGSIGGLRKDEFIVVNVGADPASSIYVLAKILAVGPTWVDIIVHDLCSGKFKPLYTDRNRSRFQFTSGAGFSLDRRRVSLSQVESDSFALTKAGRVPVAVERSLSARGISTVPGGTC</sequence>
<organism evidence="3">
    <name type="scientific">Perkinsus marinus (strain ATCC 50983 / TXsc)</name>
    <dbReference type="NCBI Taxonomy" id="423536"/>
    <lineage>
        <taxon>Eukaryota</taxon>
        <taxon>Sar</taxon>
        <taxon>Alveolata</taxon>
        <taxon>Perkinsozoa</taxon>
        <taxon>Perkinsea</taxon>
        <taxon>Perkinsida</taxon>
        <taxon>Perkinsidae</taxon>
        <taxon>Perkinsus</taxon>
    </lineage>
</organism>